<dbReference type="Proteomes" id="UP000494301">
    <property type="component" value="Unassembled WGS sequence"/>
</dbReference>
<dbReference type="CDD" id="cd00342">
    <property type="entry name" value="gram_neg_porins"/>
    <property type="match status" value="1"/>
</dbReference>
<evidence type="ECO:0000256" key="6">
    <source>
        <dbReference type="ARBA" id="ARBA00022729"/>
    </source>
</evidence>
<keyword evidence="8" id="KW-0626">Porin</keyword>
<evidence type="ECO:0000313" key="13">
    <source>
        <dbReference type="Proteomes" id="UP000494301"/>
    </source>
</evidence>
<name>A0A6J5JQV9_9BURK</name>
<evidence type="ECO:0000256" key="3">
    <source>
        <dbReference type="ARBA" id="ARBA00022448"/>
    </source>
</evidence>
<dbReference type="InterPro" id="IPR033900">
    <property type="entry name" value="Gram_neg_porin_domain"/>
</dbReference>
<dbReference type="Gene3D" id="2.40.160.10">
    <property type="entry name" value="Porin"/>
    <property type="match status" value="1"/>
</dbReference>
<dbReference type="InterPro" id="IPR023614">
    <property type="entry name" value="Porin_dom_sf"/>
</dbReference>
<evidence type="ECO:0000256" key="10">
    <source>
        <dbReference type="ARBA" id="ARBA00023237"/>
    </source>
</evidence>
<feature type="domain" description="Porin" evidence="11">
    <location>
        <begin position="15"/>
        <end position="330"/>
    </location>
</feature>
<keyword evidence="3" id="KW-0813">Transport</keyword>
<evidence type="ECO:0000256" key="2">
    <source>
        <dbReference type="ARBA" id="ARBA00011233"/>
    </source>
</evidence>
<proteinExistence type="predicted"/>
<dbReference type="GO" id="GO:0009279">
    <property type="term" value="C:cell outer membrane"/>
    <property type="evidence" value="ECO:0007669"/>
    <property type="project" value="UniProtKB-SubCell"/>
</dbReference>
<evidence type="ECO:0000256" key="8">
    <source>
        <dbReference type="ARBA" id="ARBA00023114"/>
    </source>
</evidence>
<evidence type="ECO:0000256" key="5">
    <source>
        <dbReference type="ARBA" id="ARBA00022692"/>
    </source>
</evidence>
<dbReference type="GO" id="GO:0006811">
    <property type="term" value="P:monoatomic ion transport"/>
    <property type="evidence" value="ECO:0007669"/>
    <property type="project" value="UniProtKB-KW"/>
</dbReference>
<reference evidence="12 13" key="1">
    <citation type="submission" date="2020-04" db="EMBL/GenBank/DDBJ databases">
        <authorList>
            <person name="Depoorter E."/>
        </authorList>
    </citation>
    <scope>NUCLEOTIDE SEQUENCE [LARGE SCALE GENOMIC DNA]</scope>
    <source>
        <strain evidence="12 13">BCC0217</strain>
    </source>
</reference>
<evidence type="ECO:0000313" key="12">
    <source>
        <dbReference type="EMBL" id="CAB3974294.1"/>
    </source>
</evidence>
<protein>
    <submittedName>
        <fullName evidence="12">Porin</fullName>
    </submittedName>
</protein>
<keyword evidence="10" id="KW-0998">Cell outer membrane</keyword>
<comment type="subunit">
    <text evidence="2">Homotrimer.</text>
</comment>
<evidence type="ECO:0000256" key="9">
    <source>
        <dbReference type="ARBA" id="ARBA00023136"/>
    </source>
</evidence>
<evidence type="ECO:0000256" key="4">
    <source>
        <dbReference type="ARBA" id="ARBA00022452"/>
    </source>
</evidence>
<keyword evidence="4" id="KW-1134">Transmembrane beta strand</keyword>
<gene>
    <name evidence="12" type="ORF">BLA3211_07936</name>
</gene>
<sequence length="363" mass="37952">MKKELAAICIVVLPVGSAIAQSNVMMYGLLDAGVAYVSNQGGHAVTRFDDGILVPNLFVISGTEDLGGGTKAIFKLEDQFQLGSGVTMQPGIFGRNAYVGLDDARFGKLTLGNVYEFMFTSLTEAKNTPGLISGGLYSVAAGPFQNLGIPQNPTGWFSWSRTNGVPINNAVKYQSPQVAGFSVGALYSFGGVAGSFGSNSGKSFGLNYDRGTFGFGAAYTEQKYPGSVNGTPQIAIRNWGVGAHYALGPTLNSASFVTVRNVQTGAYAYSAQLASNWQITPAVSLGASYMYMKGNDVLHGNHANQLNAILGYSLSKSTMVFAEGAYQRANSGAHADINGILSPAGSSSSASQAIARVGIRTMF</sequence>
<dbReference type="GO" id="GO:0015288">
    <property type="term" value="F:porin activity"/>
    <property type="evidence" value="ECO:0007669"/>
    <property type="project" value="UniProtKB-KW"/>
</dbReference>
<dbReference type="SUPFAM" id="SSF56935">
    <property type="entry name" value="Porins"/>
    <property type="match status" value="1"/>
</dbReference>
<dbReference type="Pfam" id="PF13609">
    <property type="entry name" value="Porin_4"/>
    <property type="match status" value="1"/>
</dbReference>
<organism evidence="12 13">
    <name type="scientific">Burkholderia aenigmatica</name>
    <dbReference type="NCBI Taxonomy" id="2015348"/>
    <lineage>
        <taxon>Bacteria</taxon>
        <taxon>Pseudomonadati</taxon>
        <taxon>Pseudomonadota</taxon>
        <taxon>Betaproteobacteria</taxon>
        <taxon>Burkholderiales</taxon>
        <taxon>Burkholderiaceae</taxon>
        <taxon>Burkholderia</taxon>
        <taxon>Burkholderia cepacia complex</taxon>
    </lineage>
</organism>
<keyword evidence="5" id="KW-0812">Transmembrane</keyword>
<dbReference type="RefSeq" id="WP_175223531.1">
    <property type="nucleotide sequence ID" value="NZ_CABWIL020000046.1"/>
</dbReference>
<keyword evidence="9" id="KW-0472">Membrane</keyword>
<dbReference type="GO" id="GO:0046930">
    <property type="term" value="C:pore complex"/>
    <property type="evidence" value="ECO:0007669"/>
    <property type="project" value="UniProtKB-KW"/>
</dbReference>
<dbReference type="EMBL" id="CABWIL020000046">
    <property type="protein sequence ID" value="CAB3974294.1"/>
    <property type="molecule type" value="Genomic_DNA"/>
</dbReference>
<keyword evidence="6" id="KW-0732">Signal</keyword>
<evidence type="ECO:0000256" key="7">
    <source>
        <dbReference type="ARBA" id="ARBA00023065"/>
    </source>
</evidence>
<evidence type="ECO:0000259" key="11">
    <source>
        <dbReference type="Pfam" id="PF13609"/>
    </source>
</evidence>
<dbReference type="PANTHER" id="PTHR34501">
    <property type="entry name" value="PROTEIN YDDL-RELATED"/>
    <property type="match status" value="1"/>
</dbReference>
<dbReference type="InterPro" id="IPR050298">
    <property type="entry name" value="Gram-neg_bact_OMP"/>
</dbReference>
<comment type="subcellular location">
    <subcellularLocation>
        <location evidence="1">Cell outer membrane</location>
        <topology evidence="1">Multi-pass membrane protein</topology>
    </subcellularLocation>
</comment>
<accession>A0A6J5JQV9</accession>
<evidence type="ECO:0000256" key="1">
    <source>
        <dbReference type="ARBA" id="ARBA00004571"/>
    </source>
</evidence>
<keyword evidence="7" id="KW-0406">Ion transport</keyword>
<dbReference type="PANTHER" id="PTHR34501:SF9">
    <property type="entry name" value="MAJOR OUTER MEMBRANE PROTEIN P.IA"/>
    <property type="match status" value="1"/>
</dbReference>
<dbReference type="AlphaFoldDB" id="A0A6J5JQV9"/>